<sequence length="249" mass="27927">MTRWDKNAFLMAWRADSDRLREAAVADELDREVPSCPGWSLRDLVAHVARVFLNYERLVTATAAPPADSKGDGDFDLGEDVLAEYDTAVRKLTTTLDGVRLDDPAWVPGPHARIARFWIRRLMCETAVHRWDAQMAFAAAEPIGSRAAAEGIQEVFDTFIPWGRRREESTATGVVQLFARDIDRHWFVRLREGRETLLDPDSVDVDNTAIQASASGNASDLYLALWGRVQTSVLELAGDETLFKALRVR</sequence>
<name>D3PX44_STANL</name>
<dbReference type="InterPro" id="IPR034660">
    <property type="entry name" value="DinB/YfiT-like"/>
</dbReference>
<evidence type="ECO:0000313" key="4">
    <source>
        <dbReference type="Proteomes" id="UP000000844"/>
    </source>
</evidence>
<evidence type="ECO:0000259" key="2">
    <source>
        <dbReference type="Pfam" id="PF11716"/>
    </source>
</evidence>
<dbReference type="SUPFAM" id="SSF109854">
    <property type="entry name" value="DinB/YfiT-like putative metalloenzymes"/>
    <property type="match status" value="1"/>
</dbReference>
<dbReference type="InterPro" id="IPR024344">
    <property type="entry name" value="MDMPI_metal-binding"/>
</dbReference>
<evidence type="ECO:0008006" key="5">
    <source>
        <dbReference type="Google" id="ProtNLM"/>
    </source>
</evidence>
<keyword evidence="4" id="KW-1185">Reference proteome</keyword>
<dbReference type="PANTHER" id="PTHR40758:SF1">
    <property type="entry name" value="CONSERVED PROTEIN"/>
    <property type="match status" value="1"/>
</dbReference>
<dbReference type="InterPro" id="IPR017517">
    <property type="entry name" value="Maleyloyr_isom"/>
</dbReference>
<dbReference type="Pfam" id="PF11716">
    <property type="entry name" value="MDMPI_N"/>
    <property type="match status" value="1"/>
</dbReference>
<dbReference type="GO" id="GO:0046872">
    <property type="term" value="F:metal ion binding"/>
    <property type="evidence" value="ECO:0007669"/>
    <property type="project" value="InterPro"/>
</dbReference>
<gene>
    <name evidence="3" type="ordered locus">Snas_5638</name>
</gene>
<dbReference type="RefSeq" id="WP_013020839.1">
    <property type="nucleotide sequence ID" value="NC_013947.1"/>
</dbReference>
<dbReference type="AlphaFoldDB" id="D3PX44"/>
<dbReference type="Pfam" id="PF07398">
    <property type="entry name" value="MDMPI_C"/>
    <property type="match status" value="1"/>
</dbReference>
<accession>D3PX44</accession>
<dbReference type="Proteomes" id="UP000000844">
    <property type="component" value="Chromosome"/>
</dbReference>
<dbReference type="PANTHER" id="PTHR40758">
    <property type="entry name" value="CONSERVED PROTEIN"/>
    <property type="match status" value="1"/>
</dbReference>
<protein>
    <recommendedName>
        <fullName evidence="5">Mycothiol-dependent maleylpyruvate isomerase metal-binding domain-containing protein</fullName>
    </recommendedName>
</protein>
<dbReference type="EMBL" id="CP001778">
    <property type="protein sequence ID" value="ADD45268.1"/>
    <property type="molecule type" value="Genomic_DNA"/>
</dbReference>
<dbReference type="NCBIfam" id="TIGR03083">
    <property type="entry name" value="maleylpyruvate isomerase family mycothiol-dependent enzyme"/>
    <property type="match status" value="1"/>
</dbReference>
<dbReference type="InterPro" id="IPR010872">
    <property type="entry name" value="MDMPI_C-term_domain"/>
</dbReference>
<dbReference type="Gene3D" id="1.20.120.450">
    <property type="entry name" value="dinb family like domain"/>
    <property type="match status" value="1"/>
</dbReference>
<evidence type="ECO:0000259" key="1">
    <source>
        <dbReference type="Pfam" id="PF07398"/>
    </source>
</evidence>
<dbReference type="HOGENOM" id="CLU_070584_1_0_11"/>
<dbReference type="eggNOG" id="COG3154">
    <property type="taxonomic scope" value="Bacteria"/>
</dbReference>
<dbReference type="KEGG" id="sna:Snas_5638"/>
<evidence type="ECO:0000313" key="3">
    <source>
        <dbReference type="EMBL" id="ADD45268.1"/>
    </source>
</evidence>
<dbReference type="OrthoDB" id="3671213at2"/>
<feature type="domain" description="MDMPI C-terminal" evidence="1">
    <location>
        <begin position="147"/>
        <end position="243"/>
    </location>
</feature>
<dbReference type="STRING" id="446470.Snas_5638"/>
<organism evidence="3 4">
    <name type="scientific">Stackebrandtia nassauensis (strain DSM 44728 / CIP 108903 / NRRL B-16338 / NBRC 102104 / LLR-40K-21)</name>
    <dbReference type="NCBI Taxonomy" id="446470"/>
    <lineage>
        <taxon>Bacteria</taxon>
        <taxon>Bacillati</taxon>
        <taxon>Actinomycetota</taxon>
        <taxon>Actinomycetes</taxon>
        <taxon>Glycomycetales</taxon>
        <taxon>Glycomycetaceae</taxon>
        <taxon>Stackebrandtia</taxon>
    </lineage>
</organism>
<dbReference type="GO" id="GO:0005886">
    <property type="term" value="C:plasma membrane"/>
    <property type="evidence" value="ECO:0007669"/>
    <property type="project" value="TreeGrafter"/>
</dbReference>
<feature type="domain" description="Mycothiol-dependent maleylpyruvate isomerase metal-binding" evidence="2">
    <location>
        <begin position="12"/>
        <end position="134"/>
    </location>
</feature>
<proteinExistence type="predicted"/>
<reference evidence="3 4" key="1">
    <citation type="journal article" date="2009" name="Stand. Genomic Sci.">
        <title>Complete genome sequence of Stackebrandtia nassauensis type strain (LLR-40K-21).</title>
        <authorList>
            <person name="Munk C."/>
            <person name="Lapidus A."/>
            <person name="Copeland A."/>
            <person name="Jando M."/>
            <person name="Mayilraj S."/>
            <person name="Glavina Del Rio T."/>
            <person name="Nolan M."/>
            <person name="Chen F."/>
            <person name="Lucas S."/>
            <person name="Tice H."/>
            <person name="Cheng J.F."/>
            <person name="Han C."/>
            <person name="Detter J.C."/>
            <person name="Bruce D."/>
            <person name="Goodwin L."/>
            <person name="Chain P."/>
            <person name="Pitluck S."/>
            <person name="Goker M."/>
            <person name="Ovchinikova G."/>
            <person name="Pati A."/>
            <person name="Ivanova N."/>
            <person name="Mavromatis K."/>
            <person name="Chen A."/>
            <person name="Palaniappan K."/>
            <person name="Land M."/>
            <person name="Hauser L."/>
            <person name="Chang Y.J."/>
            <person name="Jeffries C.D."/>
            <person name="Bristow J."/>
            <person name="Eisen J.A."/>
            <person name="Markowitz V."/>
            <person name="Hugenholtz P."/>
            <person name="Kyrpides N.C."/>
            <person name="Klenk H.P."/>
        </authorList>
    </citation>
    <scope>NUCLEOTIDE SEQUENCE [LARGE SCALE GENOMIC DNA]</scope>
    <source>
        <strain evidence="4">DSM 44728 / CIP 108903 / NRRL B-16338 / NBRC 102104 / LLR-40K-21</strain>
    </source>
</reference>